<dbReference type="InterPro" id="IPR035906">
    <property type="entry name" value="MetI-like_sf"/>
</dbReference>
<evidence type="ECO:0000256" key="3">
    <source>
        <dbReference type="ARBA" id="ARBA00022475"/>
    </source>
</evidence>
<dbReference type="PANTHER" id="PTHR43163">
    <property type="entry name" value="DIPEPTIDE TRANSPORT SYSTEM PERMEASE PROTEIN DPPB-RELATED"/>
    <property type="match status" value="1"/>
</dbReference>
<comment type="similarity">
    <text evidence="7">Belongs to the binding-protein-dependent transport system permease family.</text>
</comment>
<keyword evidence="10" id="KW-1185">Reference proteome</keyword>
<feature type="transmembrane region" description="Helical" evidence="7">
    <location>
        <begin position="172"/>
        <end position="191"/>
    </location>
</feature>
<accession>A0ABY8UVG9</accession>
<dbReference type="Proteomes" id="UP001236652">
    <property type="component" value="Chromosome"/>
</dbReference>
<keyword evidence="5 7" id="KW-1133">Transmembrane helix</keyword>
<organism evidence="9 10">
    <name type="scientific">Pontibacillus chungwhensis</name>
    <dbReference type="NCBI Taxonomy" id="265426"/>
    <lineage>
        <taxon>Bacteria</taxon>
        <taxon>Bacillati</taxon>
        <taxon>Bacillota</taxon>
        <taxon>Bacilli</taxon>
        <taxon>Bacillales</taxon>
        <taxon>Bacillaceae</taxon>
        <taxon>Pontibacillus</taxon>
    </lineage>
</organism>
<feature type="transmembrane region" description="Helical" evidence="7">
    <location>
        <begin position="133"/>
        <end position="152"/>
    </location>
</feature>
<dbReference type="Pfam" id="PF19300">
    <property type="entry name" value="BPD_transp_1_N"/>
    <property type="match status" value="1"/>
</dbReference>
<evidence type="ECO:0000256" key="1">
    <source>
        <dbReference type="ARBA" id="ARBA00004651"/>
    </source>
</evidence>
<feature type="transmembrane region" description="Helical" evidence="7">
    <location>
        <begin position="278"/>
        <end position="298"/>
    </location>
</feature>
<feature type="domain" description="ABC transmembrane type-1" evidence="8">
    <location>
        <begin position="94"/>
        <end position="295"/>
    </location>
</feature>
<dbReference type="Gene3D" id="1.10.3720.10">
    <property type="entry name" value="MetI-like"/>
    <property type="match status" value="1"/>
</dbReference>
<feature type="transmembrane region" description="Helical" evidence="7">
    <location>
        <begin position="9"/>
        <end position="30"/>
    </location>
</feature>
<dbReference type="PROSITE" id="PS50928">
    <property type="entry name" value="ABC_TM1"/>
    <property type="match status" value="1"/>
</dbReference>
<evidence type="ECO:0000256" key="2">
    <source>
        <dbReference type="ARBA" id="ARBA00022448"/>
    </source>
</evidence>
<name>A0ABY8UVG9_9BACI</name>
<feature type="transmembrane region" description="Helical" evidence="7">
    <location>
        <begin position="100"/>
        <end position="121"/>
    </location>
</feature>
<comment type="subcellular location">
    <subcellularLocation>
        <location evidence="1 7">Cell membrane</location>
        <topology evidence="1 7">Multi-pass membrane protein</topology>
    </subcellularLocation>
</comment>
<evidence type="ECO:0000256" key="7">
    <source>
        <dbReference type="RuleBase" id="RU363032"/>
    </source>
</evidence>
<dbReference type="PANTHER" id="PTHR43163:SF6">
    <property type="entry name" value="DIPEPTIDE TRANSPORT SYSTEM PERMEASE PROTEIN DPPB-RELATED"/>
    <property type="match status" value="1"/>
</dbReference>
<reference evidence="9 10" key="1">
    <citation type="submission" date="2023-05" db="EMBL/GenBank/DDBJ databases">
        <title>Comparative genomics reveals the evidence of polycyclic aromatic hydrocarbons degradation in moderately halophilic genus Pontibacillus.</title>
        <authorList>
            <person name="Yang H."/>
            <person name="Qian Z."/>
        </authorList>
    </citation>
    <scope>NUCLEOTIDE SEQUENCE [LARGE SCALE GENOMIC DNA]</scope>
    <source>
        <strain evidence="10">HN14</strain>
    </source>
</reference>
<dbReference type="InterPro" id="IPR045621">
    <property type="entry name" value="BPD_transp_1_N"/>
</dbReference>
<evidence type="ECO:0000259" key="8">
    <source>
        <dbReference type="PROSITE" id="PS50928"/>
    </source>
</evidence>
<evidence type="ECO:0000256" key="5">
    <source>
        <dbReference type="ARBA" id="ARBA00022989"/>
    </source>
</evidence>
<feature type="transmembrane region" description="Helical" evidence="7">
    <location>
        <begin position="226"/>
        <end position="248"/>
    </location>
</feature>
<keyword evidence="4 7" id="KW-0812">Transmembrane</keyword>
<protein>
    <submittedName>
        <fullName evidence="9">ABC transporter permease</fullName>
    </submittedName>
</protein>
<proteinExistence type="inferred from homology"/>
<evidence type="ECO:0000313" key="10">
    <source>
        <dbReference type="Proteomes" id="UP001236652"/>
    </source>
</evidence>
<gene>
    <name evidence="9" type="ORF">QNI29_18360</name>
</gene>
<dbReference type="EMBL" id="CP126446">
    <property type="protein sequence ID" value="WIF97667.1"/>
    <property type="molecule type" value="Genomic_DNA"/>
</dbReference>
<dbReference type="CDD" id="cd06261">
    <property type="entry name" value="TM_PBP2"/>
    <property type="match status" value="1"/>
</dbReference>
<dbReference type="SUPFAM" id="SSF161098">
    <property type="entry name" value="MetI-like"/>
    <property type="match status" value="1"/>
</dbReference>
<sequence>MLKYIVKRFFLMILTIFIIATLTFFLMNAIPGSPFNEEKTSNAVVQQNLEKHFNLDKPLPVQYVLYLKSIITFDFGPSIKQPTETVNSLLSRGFPISAELGIWTIIVALISGITLGVLAALRHNKLIDYTAMTIAVLGISIPNFVLATLLIQVIAVDFKLLPAATWNSPQHMILPIVALATGPMAIIARLTRSSMLETLTQDYIKTARAKGLSPFKIVVKHALRNALMPVVTILGTLLAGILTGTFVIEKIFAIPGMGKYFVQGINQRDYPVIMGTTVFYSTFLVLMLFLVDIMYGILDPRIKLHKEGGE</sequence>
<dbReference type="InterPro" id="IPR000515">
    <property type="entry name" value="MetI-like"/>
</dbReference>
<keyword evidence="6 7" id="KW-0472">Membrane</keyword>
<evidence type="ECO:0000256" key="6">
    <source>
        <dbReference type="ARBA" id="ARBA00023136"/>
    </source>
</evidence>
<evidence type="ECO:0000256" key="4">
    <source>
        <dbReference type="ARBA" id="ARBA00022692"/>
    </source>
</evidence>
<evidence type="ECO:0000313" key="9">
    <source>
        <dbReference type="EMBL" id="WIF97667.1"/>
    </source>
</evidence>
<dbReference type="Pfam" id="PF00528">
    <property type="entry name" value="BPD_transp_1"/>
    <property type="match status" value="1"/>
</dbReference>
<keyword evidence="3" id="KW-1003">Cell membrane</keyword>
<keyword evidence="2 7" id="KW-0813">Transport</keyword>
<dbReference type="RefSeq" id="WP_231417949.1">
    <property type="nucleotide sequence ID" value="NZ_CP126446.1"/>
</dbReference>